<dbReference type="Proteomes" id="UP000271974">
    <property type="component" value="Unassembled WGS sequence"/>
</dbReference>
<name>A0A3S0ZKX5_ELYCH</name>
<protein>
    <submittedName>
        <fullName evidence="1">Uncharacterized protein</fullName>
    </submittedName>
</protein>
<sequence length="214" mass="22596">SAREDTPRRPGIKTPTIALSLVRAAQNLAVRKASSETLPRAVKQKAKNKSEEFVCAEGHSHYSNSPDNKLDLFEHELSLVEKSEKFTTVPSRSVRGEFKLPLIRHSLKVSAIQGIVLLFDSPIKKDIGHLIKPQPSHNDVTNLFHPLSAGHHLQGSGLNVDDVPSTGNGCPTNASEDAFFSPTTSLPSATAAATATISSAATTAATAGTTAAGV</sequence>
<comment type="caution">
    <text evidence="1">The sequence shown here is derived from an EMBL/GenBank/DDBJ whole genome shotgun (WGS) entry which is preliminary data.</text>
</comment>
<dbReference type="EMBL" id="RQTK01000408">
    <property type="protein sequence ID" value="RUS80155.1"/>
    <property type="molecule type" value="Genomic_DNA"/>
</dbReference>
<evidence type="ECO:0000313" key="2">
    <source>
        <dbReference type="Proteomes" id="UP000271974"/>
    </source>
</evidence>
<proteinExistence type="predicted"/>
<keyword evidence="2" id="KW-1185">Reference proteome</keyword>
<organism evidence="1 2">
    <name type="scientific">Elysia chlorotica</name>
    <name type="common">Eastern emerald elysia</name>
    <name type="synonym">Sea slug</name>
    <dbReference type="NCBI Taxonomy" id="188477"/>
    <lineage>
        <taxon>Eukaryota</taxon>
        <taxon>Metazoa</taxon>
        <taxon>Spiralia</taxon>
        <taxon>Lophotrochozoa</taxon>
        <taxon>Mollusca</taxon>
        <taxon>Gastropoda</taxon>
        <taxon>Heterobranchia</taxon>
        <taxon>Euthyneura</taxon>
        <taxon>Panpulmonata</taxon>
        <taxon>Sacoglossa</taxon>
        <taxon>Placobranchoidea</taxon>
        <taxon>Plakobranchidae</taxon>
        <taxon>Elysia</taxon>
    </lineage>
</organism>
<evidence type="ECO:0000313" key="1">
    <source>
        <dbReference type="EMBL" id="RUS80155.1"/>
    </source>
</evidence>
<dbReference type="AlphaFoldDB" id="A0A3S0ZKX5"/>
<feature type="non-terminal residue" evidence="1">
    <location>
        <position position="1"/>
    </location>
</feature>
<gene>
    <name evidence="1" type="ORF">EGW08_012078</name>
</gene>
<accession>A0A3S0ZKX5</accession>
<reference evidence="1 2" key="1">
    <citation type="submission" date="2019-01" db="EMBL/GenBank/DDBJ databases">
        <title>A draft genome assembly of the solar-powered sea slug Elysia chlorotica.</title>
        <authorList>
            <person name="Cai H."/>
            <person name="Li Q."/>
            <person name="Fang X."/>
            <person name="Li J."/>
            <person name="Curtis N.E."/>
            <person name="Altenburger A."/>
            <person name="Shibata T."/>
            <person name="Feng M."/>
            <person name="Maeda T."/>
            <person name="Schwartz J.A."/>
            <person name="Shigenobu S."/>
            <person name="Lundholm N."/>
            <person name="Nishiyama T."/>
            <person name="Yang H."/>
            <person name="Hasebe M."/>
            <person name="Li S."/>
            <person name="Pierce S.K."/>
            <person name="Wang J."/>
        </authorList>
    </citation>
    <scope>NUCLEOTIDE SEQUENCE [LARGE SCALE GENOMIC DNA]</scope>
    <source>
        <strain evidence="1">EC2010</strain>
        <tissue evidence="1">Whole organism of an adult</tissue>
    </source>
</reference>